<keyword evidence="2" id="KW-1185">Reference proteome</keyword>
<accession>A0A5C5XAD0</accession>
<dbReference type="SUPFAM" id="SSF102712">
    <property type="entry name" value="JAB1/MPN domain"/>
    <property type="match status" value="1"/>
</dbReference>
<protein>
    <recommendedName>
        <fullName evidence="3">JAB domain-containing protein</fullName>
    </recommendedName>
</protein>
<gene>
    <name evidence="1" type="ORF">Pan54_04640</name>
</gene>
<sequence length="178" mass="20590">MFVRDLKLVRQVCSWAHVAFEDDSVADLFDEQVDAGLRPEQFGRIWMHTHPGNCPLPSPIDEQTFARGFGQAEWAVMFILARGGKSYARLQMNTGPGASLRIPVEIDYSQSFTGCDYASWESEYLTHVQSHNSKTLFNNQDEDAVDFLENEFRFDLWDETDDFLSQTQRQEKRNDHDD</sequence>
<evidence type="ECO:0000313" key="2">
    <source>
        <dbReference type="Proteomes" id="UP000316095"/>
    </source>
</evidence>
<comment type="caution">
    <text evidence="1">The sequence shown here is derived from an EMBL/GenBank/DDBJ whole genome shotgun (WGS) entry which is preliminary data.</text>
</comment>
<dbReference type="Proteomes" id="UP000316095">
    <property type="component" value="Unassembled WGS sequence"/>
</dbReference>
<reference evidence="1 2" key="1">
    <citation type="submission" date="2019-02" db="EMBL/GenBank/DDBJ databases">
        <title>Deep-cultivation of Planctomycetes and their phenomic and genomic characterization uncovers novel biology.</title>
        <authorList>
            <person name="Wiegand S."/>
            <person name="Jogler M."/>
            <person name="Boedeker C."/>
            <person name="Pinto D."/>
            <person name="Vollmers J."/>
            <person name="Rivas-Marin E."/>
            <person name="Kohn T."/>
            <person name="Peeters S.H."/>
            <person name="Heuer A."/>
            <person name="Rast P."/>
            <person name="Oberbeckmann S."/>
            <person name="Bunk B."/>
            <person name="Jeske O."/>
            <person name="Meyerdierks A."/>
            <person name="Storesund J.E."/>
            <person name="Kallscheuer N."/>
            <person name="Luecker S."/>
            <person name="Lage O.M."/>
            <person name="Pohl T."/>
            <person name="Merkel B.J."/>
            <person name="Hornburger P."/>
            <person name="Mueller R.-W."/>
            <person name="Bruemmer F."/>
            <person name="Labrenz M."/>
            <person name="Spormann A.M."/>
            <person name="Op Den Camp H."/>
            <person name="Overmann J."/>
            <person name="Amann R."/>
            <person name="Jetten M.S.M."/>
            <person name="Mascher T."/>
            <person name="Medema M.H."/>
            <person name="Devos D.P."/>
            <person name="Kaster A.-K."/>
            <person name="Ovreas L."/>
            <person name="Rohde M."/>
            <person name="Galperin M.Y."/>
            <person name="Jogler C."/>
        </authorList>
    </citation>
    <scope>NUCLEOTIDE SEQUENCE [LARGE SCALE GENOMIC DNA]</scope>
    <source>
        <strain evidence="1 2">Pan54</strain>
    </source>
</reference>
<name>A0A5C5XAD0_9PLAN</name>
<evidence type="ECO:0000313" key="1">
    <source>
        <dbReference type="EMBL" id="TWT59754.1"/>
    </source>
</evidence>
<dbReference type="EMBL" id="SJPG01000001">
    <property type="protein sequence ID" value="TWT59754.1"/>
    <property type="molecule type" value="Genomic_DNA"/>
</dbReference>
<organism evidence="1 2">
    <name type="scientific">Rubinisphaera italica</name>
    <dbReference type="NCBI Taxonomy" id="2527969"/>
    <lineage>
        <taxon>Bacteria</taxon>
        <taxon>Pseudomonadati</taxon>
        <taxon>Planctomycetota</taxon>
        <taxon>Planctomycetia</taxon>
        <taxon>Planctomycetales</taxon>
        <taxon>Planctomycetaceae</taxon>
        <taxon>Rubinisphaera</taxon>
    </lineage>
</organism>
<dbReference type="AlphaFoldDB" id="A0A5C5XAD0"/>
<evidence type="ECO:0008006" key="3">
    <source>
        <dbReference type="Google" id="ProtNLM"/>
    </source>
</evidence>
<proteinExistence type="predicted"/>